<evidence type="ECO:0000256" key="3">
    <source>
        <dbReference type="ARBA" id="ARBA00022553"/>
    </source>
</evidence>
<dbReference type="Gene3D" id="3.30.300.30">
    <property type="match status" value="1"/>
</dbReference>
<evidence type="ECO:0000256" key="1">
    <source>
        <dbReference type="ARBA" id="ARBA00006432"/>
    </source>
</evidence>
<protein>
    <submittedName>
        <fullName evidence="6">Fatty-acid--CoA ligase fadD21</fullName>
        <ecNumber evidence="6">6.2.1.-</ecNumber>
    </submittedName>
</protein>
<dbReference type="InterPro" id="IPR020845">
    <property type="entry name" value="AMP-binding_CS"/>
</dbReference>
<keyword evidence="2" id="KW-0596">Phosphopantetheine</keyword>
<proteinExistence type="inferred from homology"/>
<dbReference type="OrthoDB" id="219272at2"/>
<gene>
    <name evidence="6" type="ORF">K227x_53970</name>
</gene>
<dbReference type="EC" id="6.2.1.-" evidence="6"/>
<dbReference type="KEGG" id="rlc:K227x_53970"/>
<dbReference type="InterPro" id="IPR020806">
    <property type="entry name" value="PKS_PP-bd"/>
</dbReference>
<dbReference type="SMART" id="SM01294">
    <property type="entry name" value="PKS_PP_betabranch"/>
    <property type="match status" value="1"/>
</dbReference>
<dbReference type="Pfam" id="PF00501">
    <property type="entry name" value="AMP-binding"/>
    <property type="match status" value="1"/>
</dbReference>
<dbReference type="RefSeq" id="WP_145174361.1">
    <property type="nucleotide sequence ID" value="NZ_CP036525.1"/>
</dbReference>
<keyword evidence="4 6" id="KW-0436">Ligase</keyword>
<evidence type="ECO:0000256" key="4">
    <source>
        <dbReference type="ARBA" id="ARBA00022598"/>
    </source>
</evidence>
<dbReference type="InterPro" id="IPR036736">
    <property type="entry name" value="ACP-like_sf"/>
</dbReference>
<dbReference type="Proteomes" id="UP000318538">
    <property type="component" value="Chromosome"/>
</dbReference>
<dbReference type="PROSITE" id="PS00455">
    <property type="entry name" value="AMP_BINDING"/>
    <property type="match status" value="1"/>
</dbReference>
<feature type="domain" description="Carrier" evidence="5">
    <location>
        <begin position="620"/>
        <end position="694"/>
    </location>
</feature>
<dbReference type="CDD" id="cd05931">
    <property type="entry name" value="FAAL"/>
    <property type="match status" value="1"/>
</dbReference>
<reference evidence="6 7" key="1">
    <citation type="submission" date="2019-02" db="EMBL/GenBank/DDBJ databases">
        <title>Deep-cultivation of Planctomycetes and their phenomic and genomic characterization uncovers novel biology.</title>
        <authorList>
            <person name="Wiegand S."/>
            <person name="Jogler M."/>
            <person name="Boedeker C."/>
            <person name="Pinto D."/>
            <person name="Vollmers J."/>
            <person name="Rivas-Marin E."/>
            <person name="Kohn T."/>
            <person name="Peeters S.H."/>
            <person name="Heuer A."/>
            <person name="Rast P."/>
            <person name="Oberbeckmann S."/>
            <person name="Bunk B."/>
            <person name="Jeske O."/>
            <person name="Meyerdierks A."/>
            <person name="Storesund J.E."/>
            <person name="Kallscheuer N."/>
            <person name="Luecker S."/>
            <person name="Lage O.M."/>
            <person name="Pohl T."/>
            <person name="Merkel B.J."/>
            <person name="Hornburger P."/>
            <person name="Mueller R.-W."/>
            <person name="Bruemmer F."/>
            <person name="Labrenz M."/>
            <person name="Spormann A.M."/>
            <person name="Op den Camp H."/>
            <person name="Overmann J."/>
            <person name="Amann R."/>
            <person name="Jetten M.S.M."/>
            <person name="Mascher T."/>
            <person name="Medema M.H."/>
            <person name="Devos D.P."/>
            <person name="Kaster A.-K."/>
            <person name="Ovreas L."/>
            <person name="Rohde M."/>
            <person name="Galperin M.Y."/>
            <person name="Jogler C."/>
        </authorList>
    </citation>
    <scope>NUCLEOTIDE SEQUENCE [LARGE SCALE GENOMIC DNA]</scope>
    <source>
        <strain evidence="6 7">K22_7</strain>
    </source>
</reference>
<dbReference type="AlphaFoldDB" id="A0A517NIU8"/>
<evidence type="ECO:0000313" key="7">
    <source>
        <dbReference type="Proteomes" id="UP000318538"/>
    </source>
</evidence>
<accession>A0A517NIU8</accession>
<name>A0A517NIU8_9BACT</name>
<dbReference type="GO" id="GO:0005886">
    <property type="term" value="C:plasma membrane"/>
    <property type="evidence" value="ECO:0007669"/>
    <property type="project" value="TreeGrafter"/>
</dbReference>
<keyword evidence="3" id="KW-0597">Phosphoprotein</keyword>
<evidence type="ECO:0000313" key="6">
    <source>
        <dbReference type="EMBL" id="QDT06973.1"/>
    </source>
</evidence>
<dbReference type="Gene3D" id="3.40.50.12780">
    <property type="entry name" value="N-terminal domain of ligase-like"/>
    <property type="match status" value="1"/>
</dbReference>
<dbReference type="GO" id="GO:0006633">
    <property type="term" value="P:fatty acid biosynthetic process"/>
    <property type="evidence" value="ECO:0007669"/>
    <property type="project" value="TreeGrafter"/>
</dbReference>
<dbReference type="GO" id="GO:0071766">
    <property type="term" value="P:Actinobacterium-type cell wall biogenesis"/>
    <property type="evidence" value="ECO:0007669"/>
    <property type="project" value="UniProtKB-ARBA"/>
</dbReference>
<dbReference type="PROSITE" id="PS00012">
    <property type="entry name" value="PHOSPHOPANTETHEINE"/>
    <property type="match status" value="1"/>
</dbReference>
<dbReference type="GO" id="GO:0031177">
    <property type="term" value="F:phosphopantetheine binding"/>
    <property type="evidence" value="ECO:0007669"/>
    <property type="project" value="InterPro"/>
</dbReference>
<dbReference type="InterPro" id="IPR040097">
    <property type="entry name" value="FAAL/FAAC"/>
</dbReference>
<dbReference type="PANTHER" id="PTHR22754">
    <property type="entry name" value="DISCO-INTERACTING PROTEIN 2 DIP2 -RELATED"/>
    <property type="match status" value="1"/>
</dbReference>
<dbReference type="PANTHER" id="PTHR22754:SF32">
    <property type="entry name" value="DISCO-INTERACTING PROTEIN 2"/>
    <property type="match status" value="1"/>
</dbReference>
<dbReference type="InterPro" id="IPR006162">
    <property type="entry name" value="Ppantetheine_attach_site"/>
</dbReference>
<evidence type="ECO:0000259" key="5">
    <source>
        <dbReference type="PROSITE" id="PS50075"/>
    </source>
</evidence>
<comment type="similarity">
    <text evidence="1">Belongs to the ATP-dependent AMP-binding enzyme family.</text>
</comment>
<dbReference type="InterPro" id="IPR045851">
    <property type="entry name" value="AMP-bd_C_sf"/>
</dbReference>
<dbReference type="EMBL" id="CP036525">
    <property type="protein sequence ID" value="QDT06973.1"/>
    <property type="molecule type" value="Genomic_DNA"/>
</dbReference>
<dbReference type="SMART" id="SM00823">
    <property type="entry name" value="PKS_PP"/>
    <property type="match status" value="1"/>
</dbReference>
<sequence>MAPPELQAATTLAQWIGKRAELHGQRPAITYLDDDQSETTWSYAELWRRSCAVAAMLDALDVGPRGDGAPRALLLYPPGIEFLSGFLGCQIAGWTPVPTCYPKPGREIPRLDSAANDCRPDAILGDRSSIDGLDSDKLGPSAVAAARVVTQIDDAAQASQAWISPDSLASDGESLALLQYTSGSTSEPKGVMVRHRNVLANLEAIRRGFHIEWQAPETPDAEIECGVFWLPFFHDMGLIGGILEPLYVGGRTVLMSPRSFLQRPLRWLQAIGDHRAMISGAPNFAYQLCVDRISPDQTDGLDLSRWRIAFSGAEPILPRTLQDFASRFSSSGFSSDSFYPCYGLAEATLLAAGGDGPKTPKVLTVQRESLGTGRPLVTPDGRGAAFQKLVSCGTASYQNELKLVDPATCREVGEDTVGEIWLQGTSITGGYWNRDDENAAMFDATLDGGQSGYCRTGDIGFLHQGDLYVTGRLKDVIILRGRNLFPQDIEATTAATIGPDGGQCAAFSVEGGRGEALAIVAELPRRSDPAGLPDLVRSIRRAVIEVHEVDPRHVWLVRPAIVPLTSSGKVQRSRCRELFDADEIKTKYRYDRSSGAQQVPITIPVLPSQPHPDDFAAVVAETETWMTKWLVARAGVDPSDVELEKPFADYGLDSMTAVEMSGEIEDWSGVELTPIVAWNYPTVARLSEFIAQQIVGVADQQTNQNEISDAELDGLLDEIEGLSDDEINHAFADKRPT</sequence>
<dbReference type="PROSITE" id="PS50075">
    <property type="entry name" value="CARRIER"/>
    <property type="match status" value="1"/>
</dbReference>
<dbReference type="SUPFAM" id="SSF47336">
    <property type="entry name" value="ACP-like"/>
    <property type="match status" value="1"/>
</dbReference>
<dbReference type="SUPFAM" id="SSF56801">
    <property type="entry name" value="Acetyl-CoA synthetase-like"/>
    <property type="match status" value="1"/>
</dbReference>
<dbReference type="GO" id="GO:0016874">
    <property type="term" value="F:ligase activity"/>
    <property type="evidence" value="ECO:0007669"/>
    <property type="project" value="UniProtKB-KW"/>
</dbReference>
<dbReference type="InterPro" id="IPR000873">
    <property type="entry name" value="AMP-dep_synth/lig_dom"/>
</dbReference>
<dbReference type="Pfam" id="PF00550">
    <property type="entry name" value="PP-binding"/>
    <property type="match status" value="1"/>
</dbReference>
<dbReference type="InterPro" id="IPR009081">
    <property type="entry name" value="PP-bd_ACP"/>
</dbReference>
<dbReference type="GO" id="GO:0070566">
    <property type="term" value="F:adenylyltransferase activity"/>
    <property type="evidence" value="ECO:0007669"/>
    <property type="project" value="TreeGrafter"/>
</dbReference>
<dbReference type="Gene3D" id="1.10.1200.10">
    <property type="entry name" value="ACP-like"/>
    <property type="match status" value="1"/>
</dbReference>
<dbReference type="InterPro" id="IPR042099">
    <property type="entry name" value="ANL_N_sf"/>
</dbReference>
<dbReference type="FunFam" id="3.40.50.12780:FF:000013">
    <property type="entry name" value="Long-chain-fatty-acid--AMP ligase FadD32"/>
    <property type="match status" value="1"/>
</dbReference>
<keyword evidence="7" id="KW-1185">Reference proteome</keyword>
<organism evidence="6 7">
    <name type="scientific">Rubripirellula lacrimiformis</name>
    <dbReference type="NCBI Taxonomy" id="1930273"/>
    <lineage>
        <taxon>Bacteria</taxon>
        <taxon>Pseudomonadati</taxon>
        <taxon>Planctomycetota</taxon>
        <taxon>Planctomycetia</taxon>
        <taxon>Pirellulales</taxon>
        <taxon>Pirellulaceae</taxon>
        <taxon>Rubripirellula</taxon>
    </lineage>
</organism>
<evidence type="ECO:0000256" key="2">
    <source>
        <dbReference type="ARBA" id="ARBA00022450"/>
    </source>
</evidence>